<sequence>MVRVIAAIVIALSAWSPAAAQSGDAAFRPALQQALDNFVATRREPEHISAASLSISLKGAGENINLAAGTTKYPEAGEKVTPADLFEIGSITKSFTSVALLHLEAKGKLTIEDKLGKWLPQYPAWKNVSIHRLLDMTSPIPGYDNQPSIARIMGDDPGHTFTPQKLIAASYPHDGEPKPVSGWTYSNTNYILAEMIIEKAGGKPYAEVVRDLFKQVGLKNTFYEPNLYPASITDRMVSGYFFSHDPDNKLLAPLLGRDVKNDSVSWMQGAGGIVSSMDDVARWARALYEGPLLAEKQRGELMTVVSDKTGKPIAGPSEQNPGAFGLGVGAGYRPALGAYWFYQGMTLGYRVLYGYFPKNGAVIVVGLNSQPDEKQNRNGALLEEIYGLLHKAGKI</sequence>
<comment type="caution">
    <text evidence="3">The sequence shown here is derived from an EMBL/GenBank/DDBJ whole genome shotgun (WGS) entry which is preliminary data.</text>
</comment>
<dbReference type="RefSeq" id="WP_243067222.1">
    <property type="nucleotide sequence ID" value="NZ_JAIVFK010000028.1"/>
</dbReference>
<dbReference type="PANTHER" id="PTHR46825">
    <property type="entry name" value="D-ALANYL-D-ALANINE-CARBOXYPEPTIDASE/ENDOPEPTIDASE AMPH"/>
    <property type="match status" value="1"/>
</dbReference>
<feature type="domain" description="Beta-lactamase-related" evidence="2">
    <location>
        <begin position="62"/>
        <end position="377"/>
    </location>
</feature>
<dbReference type="SUPFAM" id="SSF56601">
    <property type="entry name" value="beta-lactamase/transpeptidase-like"/>
    <property type="match status" value="1"/>
</dbReference>
<dbReference type="Gene3D" id="3.40.710.10">
    <property type="entry name" value="DD-peptidase/beta-lactamase superfamily"/>
    <property type="match status" value="1"/>
</dbReference>
<feature type="signal peptide" evidence="1">
    <location>
        <begin position="1"/>
        <end position="20"/>
    </location>
</feature>
<keyword evidence="4" id="KW-1185">Reference proteome</keyword>
<dbReference type="InterPro" id="IPR050491">
    <property type="entry name" value="AmpC-like"/>
</dbReference>
<evidence type="ECO:0000313" key="3">
    <source>
        <dbReference type="EMBL" id="MCI4683260.1"/>
    </source>
</evidence>
<dbReference type="Pfam" id="PF00144">
    <property type="entry name" value="Beta-lactamase"/>
    <property type="match status" value="1"/>
</dbReference>
<evidence type="ECO:0000259" key="2">
    <source>
        <dbReference type="Pfam" id="PF00144"/>
    </source>
</evidence>
<gene>
    <name evidence="3" type="ORF">K2U94_10840</name>
</gene>
<dbReference type="PANTHER" id="PTHR46825:SF7">
    <property type="entry name" value="D-ALANYL-D-ALANINE CARBOXYPEPTIDASE"/>
    <property type="match status" value="1"/>
</dbReference>
<organism evidence="3 4">
    <name type="scientific">Candidatus Rhodoblastus alkanivorans</name>
    <dbReference type="NCBI Taxonomy" id="2954117"/>
    <lineage>
        <taxon>Bacteria</taxon>
        <taxon>Pseudomonadati</taxon>
        <taxon>Pseudomonadota</taxon>
        <taxon>Alphaproteobacteria</taxon>
        <taxon>Hyphomicrobiales</taxon>
        <taxon>Rhodoblastaceae</taxon>
        <taxon>Rhodoblastus</taxon>
    </lineage>
</organism>
<protein>
    <submittedName>
        <fullName evidence="3">Beta-lactamase family protein</fullName>
    </submittedName>
</protein>
<reference evidence="3" key="1">
    <citation type="journal article" date="2022" name="ISME J.">
        <title>Identification of active gaseous-alkane degraders at natural gas seeps.</title>
        <authorList>
            <person name="Farhan Ul Haque M."/>
            <person name="Hernandez M."/>
            <person name="Crombie A.T."/>
            <person name="Murrell J.C."/>
        </authorList>
    </citation>
    <scope>NUCLEOTIDE SEQUENCE</scope>
    <source>
        <strain evidence="3">PC2</strain>
    </source>
</reference>
<evidence type="ECO:0000313" key="4">
    <source>
        <dbReference type="Proteomes" id="UP001139104"/>
    </source>
</evidence>
<feature type="chain" id="PRO_5045247959" evidence="1">
    <location>
        <begin position="21"/>
        <end position="395"/>
    </location>
</feature>
<dbReference type="InterPro" id="IPR001466">
    <property type="entry name" value="Beta-lactam-related"/>
</dbReference>
<accession>A0ABS9Z6G1</accession>
<name>A0ABS9Z6G1_9HYPH</name>
<keyword evidence="1" id="KW-0732">Signal</keyword>
<dbReference type="InterPro" id="IPR012338">
    <property type="entry name" value="Beta-lactam/transpept-like"/>
</dbReference>
<dbReference type="Proteomes" id="UP001139104">
    <property type="component" value="Unassembled WGS sequence"/>
</dbReference>
<evidence type="ECO:0000256" key="1">
    <source>
        <dbReference type="SAM" id="SignalP"/>
    </source>
</evidence>
<dbReference type="EMBL" id="JAIVFP010000001">
    <property type="protein sequence ID" value="MCI4683260.1"/>
    <property type="molecule type" value="Genomic_DNA"/>
</dbReference>
<proteinExistence type="predicted"/>